<dbReference type="AlphaFoldDB" id="A0A060M223"/>
<sequence length="59" mass="6853">MEQHGLADWFQHQKDEWSLLHRGNQTLEDICCFPLKQTAFPAVFYPLSVSAEDMQADID</sequence>
<accession>A0A060M223</accession>
<gene>
    <name evidence="1" type="ORF">BleG1_1995</name>
</gene>
<dbReference type="STRING" id="1246626.BleG1_1995"/>
<reference evidence="1 2" key="1">
    <citation type="journal article" date="2014" name="Gene">
        <title>A comparative genomic analysis of the alkalitolerant soil bacterium Bacillus lehensis G1.</title>
        <authorList>
            <person name="Noor Y.M."/>
            <person name="Samsulrizal N.H."/>
            <person name="Jema'on N.A."/>
            <person name="Low K.O."/>
            <person name="Ramli A.N."/>
            <person name="Alias N.I."/>
            <person name="Damis S.I."/>
            <person name="Fuzi S.F."/>
            <person name="Isa M.N."/>
            <person name="Murad A.M."/>
            <person name="Raih M.F."/>
            <person name="Bakar F.D."/>
            <person name="Najimudin N."/>
            <person name="Mahadi N.M."/>
            <person name="Illias R.M."/>
        </authorList>
    </citation>
    <scope>NUCLEOTIDE SEQUENCE [LARGE SCALE GENOMIC DNA]</scope>
    <source>
        <strain evidence="1 2">G1</strain>
    </source>
</reference>
<organism evidence="1 2">
    <name type="scientific">Shouchella lehensis G1</name>
    <dbReference type="NCBI Taxonomy" id="1246626"/>
    <lineage>
        <taxon>Bacteria</taxon>
        <taxon>Bacillati</taxon>
        <taxon>Bacillota</taxon>
        <taxon>Bacilli</taxon>
        <taxon>Bacillales</taxon>
        <taxon>Bacillaceae</taxon>
        <taxon>Shouchella</taxon>
    </lineage>
</organism>
<proteinExistence type="predicted"/>
<dbReference type="PATRIC" id="fig|1246626.3.peg.1995"/>
<dbReference type="HOGENOM" id="CLU_2950632_0_0_9"/>
<dbReference type="KEGG" id="ble:BleG1_1995"/>
<dbReference type="EMBL" id="CP003923">
    <property type="protein sequence ID" value="AIC94573.1"/>
    <property type="molecule type" value="Genomic_DNA"/>
</dbReference>
<keyword evidence="2" id="KW-1185">Reference proteome</keyword>
<evidence type="ECO:0000313" key="2">
    <source>
        <dbReference type="Proteomes" id="UP000027142"/>
    </source>
</evidence>
<dbReference type="eggNOG" id="ENOG5030EAV">
    <property type="taxonomic scope" value="Bacteria"/>
</dbReference>
<dbReference type="RefSeq" id="WP_038480161.1">
    <property type="nucleotide sequence ID" value="NZ_CP003923.1"/>
</dbReference>
<dbReference type="Proteomes" id="UP000027142">
    <property type="component" value="Chromosome"/>
</dbReference>
<name>A0A060M223_9BACI</name>
<evidence type="ECO:0000313" key="1">
    <source>
        <dbReference type="EMBL" id="AIC94573.1"/>
    </source>
</evidence>
<dbReference type="OrthoDB" id="2887279at2"/>
<protein>
    <submittedName>
        <fullName evidence="1">Uncharacterized protein</fullName>
    </submittedName>
</protein>